<name>A0A0B5EWD0_STRA4</name>
<dbReference type="EMBL" id="CP010519">
    <property type="protein sequence ID" value="AJE86094.1"/>
    <property type="molecule type" value="Genomic_DNA"/>
</dbReference>
<proteinExistence type="predicted"/>
<gene>
    <name evidence="1" type="ORF">SLNWT_5718</name>
</gene>
<evidence type="ECO:0000313" key="1">
    <source>
        <dbReference type="EMBL" id="AJE86094.1"/>
    </source>
</evidence>
<keyword evidence="2" id="KW-1185">Reference proteome</keyword>
<dbReference type="AlphaFoldDB" id="A0A0B5EWD0"/>
<sequence length="116" mass="12346">MWMSSGPSLLSAGAGRGVFRTAGRFPVTETRCSCRSRSPSGSIDHDTHERGGAVKLTRLVGECQDGSCPTIYATDRGTLAVQGSRISAHGLEIPSHKTLVEISVELIRKAARDHIA</sequence>
<dbReference type="KEGG" id="sals:SLNWT_5718"/>
<dbReference type="Proteomes" id="UP000031523">
    <property type="component" value="Chromosome"/>
</dbReference>
<organism evidence="1 2">
    <name type="scientific">Streptomyces albus (strain ATCC 21838 / DSM 41398 / FERM P-419 / JCM 4703 / NBRC 107858)</name>
    <dbReference type="NCBI Taxonomy" id="1081613"/>
    <lineage>
        <taxon>Bacteria</taxon>
        <taxon>Bacillati</taxon>
        <taxon>Actinomycetota</taxon>
        <taxon>Actinomycetes</taxon>
        <taxon>Kitasatosporales</taxon>
        <taxon>Streptomycetaceae</taxon>
        <taxon>Streptomyces</taxon>
    </lineage>
</organism>
<reference evidence="1 2" key="1">
    <citation type="submission" date="2015-01" db="EMBL/GenBank/DDBJ databases">
        <title>Enhanced salinomycin production by adjusting the supply of polyketide extender units in Streptomyce albus DSM 41398.</title>
        <authorList>
            <person name="Lu C."/>
        </authorList>
    </citation>
    <scope>NUCLEOTIDE SEQUENCE [LARGE SCALE GENOMIC DNA]</scope>
    <source>
        <strain evidence="2">ATCC 21838 / DSM 41398 / FERM P-419 / JCM 4703 / NBRC 107858</strain>
    </source>
</reference>
<accession>A0A0B5EWD0</accession>
<evidence type="ECO:0000313" key="2">
    <source>
        <dbReference type="Proteomes" id="UP000031523"/>
    </source>
</evidence>
<protein>
    <submittedName>
        <fullName evidence="1">Uncharacterized protein</fullName>
    </submittedName>
</protein>